<dbReference type="GO" id="GO:0004519">
    <property type="term" value="F:endonuclease activity"/>
    <property type="evidence" value="ECO:0007669"/>
    <property type="project" value="UniProtKB-KW"/>
</dbReference>
<feature type="domain" description="HNH" evidence="1">
    <location>
        <begin position="4"/>
        <end position="48"/>
    </location>
</feature>
<gene>
    <name evidence="2" type="ORF">TBK1r_59590</name>
    <name evidence="3" type="ORF">TBK1r_60370</name>
</gene>
<dbReference type="InterPro" id="IPR002711">
    <property type="entry name" value="HNH"/>
</dbReference>
<dbReference type="EMBL" id="CP036432">
    <property type="protein sequence ID" value="QDV87010.1"/>
    <property type="molecule type" value="Genomic_DNA"/>
</dbReference>
<reference evidence="3 4" key="1">
    <citation type="submission" date="2019-02" db="EMBL/GenBank/DDBJ databases">
        <title>Deep-cultivation of Planctomycetes and their phenomic and genomic characterization uncovers novel biology.</title>
        <authorList>
            <person name="Wiegand S."/>
            <person name="Jogler M."/>
            <person name="Boedeker C."/>
            <person name="Pinto D."/>
            <person name="Vollmers J."/>
            <person name="Rivas-Marin E."/>
            <person name="Kohn T."/>
            <person name="Peeters S.H."/>
            <person name="Heuer A."/>
            <person name="Rast P."/>
            <person name="Oberbeckmann S."/>
            <person name="Bunk B."/>
            <person name="Jeske O."/>
            <person name="Meyerdierks A."/>
            <person name="Storesund J.E."/>
            <person name="Kallscheuer N."/>
            <person name="Luecker S."/>
            <person name="Lage O.M."/>
            <person name="Pohl T."/>
            <person name="Merkel B.J."/>
            <person name="Hornburger P."/>
            <person name="Mueller R.-W."/>
            <person name="Bruemmer F."/>
            <person name="Labrenz M."/>
            <person name="Spormann A.M."/>
            <person name="Op den Camp H."/>
            <person name="Overmann J."/>
            <person name="Amann R."/>
            <person name="Jetten M.S.M."/>
            <person name="Mascher T."/>
            <person name="Medema M.H."/>
            <person name="Devos D.P."/>
            <person name="Kaster A.-K."/>
            <person name="Ovreas L."/>
            <person name="Rohde M."/>
            <person name="Galperin M.Y."/>
            <person name="Jogler C."/>
        </authorList>
    </citation>
    <scope>NUCLEOTIDE SEQUENCE [LARGE SCALE GENOMIC DNA]</scope>
    <source>
        <strain evidence="3 4">TBK1r</strain>
    </source>
</reference>
<accession>A0ABX5Y1E0</accession>
<evidence type="ECO:0000259" key="1">
    <source>
        <dbReference type="Pfam" id="PF01844"/>
    </source>
</evidence>
<evidence type="ECO:0000313" key="3">
    <source>
        <dbReference type="EMBL" id="QDV87010.1"/>
    </source>
</evidence>
<evidence type="ECO:0000313" key="2">
    <source>
        <dbReference type="EMBL" id="QDV86932.1"/>
    </source>
</evidence>
<keyword evidence="4" id="KW-1185">Reference proteome</keyword>
<organism evidence="3 4">
    <name type="scientific">Stieleria magnilauensis</name>
    <dbReference type="NCBI Taxonomy" id="2527963"/>
    <lineage>
        <taxon>Bacteria</taxon>
        <taxon>Pseudomonadati</taxon>
        <taxon>Planctomycetota</taxon>
        <taxon>Planctomycetia</taxon>
        <taxon>Pirellulales</taxon>
        <taxon>Pirellulaceae</taxon>
        <taxon>Stieleria</taxon>
    </lineage>
</organism>
<keyword evidence="3" id="KW-0540">Nuclease</keyword>
<keyword evidence="3" id="KW-0378">Hydrolase</keyword>
<dbReference type="Pfam" id="PF01844">
    <property type="entry name" value="HNH"/>
    <property type="match status" value="1"/>
</dbReference>
<keyword evidence="3" id="KW-0255">Endonuclease</keyword>
<name>A0ABX5Y1E0_9BACT</name>
<sequence>MEECVVCVARGKLTSVAEHMHHIERFEDAEHLRLDRANLVPVCQRCHVEIEGMGRMELDGFLEQLRKEAE</sequence>
<dbReference type="EMBL" id="CP036432">
    <property type="protein sequence ID" value="QDV86932.1"/>
    <property type="molecule type" value="Genomic_DNA"/>
</dbReference>
<dbReference type="Proteomes" id="UP000318081">
    <property type="component" value="Chromosome"/>
</dbReference>
<protein>
    <submittedName>
        <fullName evidence="3">HNH endonuclease</fullName>
    </submittedName>
</protein>
<evidence type="ECO:0000313" key="4">
    <source>
        <dbReference type="Proteomes" id="UP000318081"/>
    </source>
</evidence>
<proteinExistence type="predicted"/>